<reference evidence="7 8" key="1">
    <citation type="journal article" date="2013" name="PLoS ONE">
        <title>Assembly-driven community genomics of a hypersaline microbial ecosystem.</title>
        <authorList>
            <person name="Podell S."/>
            <person name="Ugalde J.A."/>
            <person name="Narasingarao P."/>
            <person name="Banfield J.F."/>
            <person name="Heidelberg K.B."/>
            <person name="Allen E.E."/>
        </authorList>
    </citation>
    <scope>NUCLEOTIDE SEQUENCE [LARGE SCALE GENOMIC DNA]</scope>
    <source>
        <strain evidence="8">J07HQW1</strain>
    </source>
</reference>
<dbReference type="Gene3D" id="1.10.287.130">
    <property type="match status" value="1"/>
</dbReference>
<evidence type="ECO:0000256" key="5">
    <source>
        <dbReference type="ARBA" id="ARBA00023012"/>
    </source>
</evidence>
<name>U1MNF8_9EURY</name>
<dbReference type="InterPro" id="IPR003594">
    <property type="entry name" value="HATPase_dom"/>
</dbReference>
<dbReference type="InterPro" id="IPR036890">
    <property type="entry name" value="HATPase_C_sf"/>
</dbReference>
<dbReference type="InterPro" id="IPR003661">
    <property type="entry name" value="HisK_dim/P_dom"/>
</dbReference>
<keyword evidence="4 7" id="KW-0418">Kinase</keyword>
<gene>
    <name evidence="7" type="ORF">J07HQW1_01393</name>
</gene>
<dbReference type="Pfam" id="PF02518">
    <property type="entry name" value="HATPase_c"/>
    <property type="match status" value="1"/>
</dbReference>
<dbReference type="CDD" id="cd00082">
    <property type="entry name" value="HisKA"/>
    <property type="match status" value="1"/>
</dbReference>
<evidence type="ECO:0000313" key="8">
    <source>
        <dbReference type="Proteomes" id="UP000030649"/>
    </source>
</evidence>
<dbReference type="EC" id="2.7.13.3" evidence="2"/>
<sequence>MSHDLRSPLTVADGYVKLAQETCESEHLARATDAIDRCQALIDDLLTLARFRENTDRDTDTDDNECQDVFNPEPVELPTVAESCRQTVETADATLEVDLEVGSDADRGGDPRMNRAHTVSADESRLRQLFENLYRNAIEHGGECVAVSIGLTEDESGFYVVDTGSGIPESAGEEIFGSGALDYRGRNRSSANRHASHRGASVGDFRDRYRHRAWVGCGSIRNH</sequence>
<keyword evidence="5" id="KW-0902">Two-component regulatory system</keyword>
<dbReference type="EMBL" id="KE356560">
    <property type="protein sequence ID" value="ERG91359.1"/>
    <property type="molecule type" value="Genomic_DNA"/>
</dbReference>
<evidence type="ECO:0000256" key="3">
    <source>
        <dbReference type="ARBA" id="ARBA00022679"/>
    </source>
</evidence>
<dbReference type="InterPro" id="IPR005467">
    <property type="entry name" value="His_kinase_dom"/>
</dbReference>
<dbReference type="GO" id="GO:0000155">
    <property type="term" value="F:phosphorelay sensor kinase activity"/>
    <property type="evidence" value="ECO:0007669"/>
    <property type="project" value="InterPro"/>
</dbReference>
<accession>U1MNF8</accession>
<dbReference type="SMART" id="SM00388">
    <property type="entry name" value="HisKA"/>
    <property type="match status" value="1"/>
</dbReference>
<feature type="domain" description="Histidine kinase" evidence="6">
    <location>
        <begin position="1"/>
        <end position="179"/>
    </location>
</feature>
<proteinExistence type="predicted"/>
<dbReference type="Pfam" id="PF00512">
    <property type="entry name" value="HisKA"/>
    <property type="match status" value="1"/>
</dbReference>
<evidence type="ECO:0000259" key="6">
    <source>
        <dbReference type="PROSITE" id="PS50109"/>
    </source>
</evidence>
<protein>
    <recommendedName>
        <fullName evidence="2">histidine kinase</fullName>
        <ecNumber evidence="2">2.7.13.3</ecNumber>
    </recommendedName>
</protein>
<dbReference type="PROSITE" id="PS50109">
    <property type="entry name" value="HIS_KIN"/>
    <property type="match status" value="1"/>
</dbReference>
<keyword evidence="3" id="KW-0808">Transferase</keyword>
<dbReference type="PANTHER" id="PTHR43711">
    <property type="entry name" value="TWO-COMPONENT HISTIDINE KINASE"/>
    <property type="match status" value="1"/>
</dbReference>
<comment type="catalytic activity">
    <reaction evidence="1">
        <text>ATP + protein L-histidine = ADP + protein N-phospho-L-histidine.</text>
        <dbReference type="EC" id="2.7.13.3"/>
    </reaction>
</comment>
<evidence type="ECO:0000256" key="4">
    <source>
        <dbReference type="ARBA" id="ARBA00022777"/>
    </source>
</evidence>
<dbReference type="SUPFAM" id="SSF55874">
    <property type="entry name" value="ATPase domain of HSP90 chaperone/DNA topoisomerase II/histidine kinase"/>
    <property type="match status" value="1"/>
</dbReference>
<dbReference type="PANTHER" id="PTHR43711:SF1">
    <property type="entry name" value="HISTIDINE KINASE 1"/>
    <property type="match status" value="1"/>
</dbReference>
<dbReference type="AlphaFoldDB" id="U1MNF8"/>
<evidence type="ECO:0000313" key="7">
    <source>
        <dbReference type="EMBL" id="ERG91359.1"/>
    </source>
</evidence>
<dbReference type="HOGENOM" id="CLU_1237903_0_0_2"/>
<dbReference type="Proteomes" id="UP000030649">
    <property type="component" value="Unassembled WGS sequence"/>
</dbReference>
<evidence type="ECO:0000256" key="1">
    <source>
        <dbReference type="ARBA" id="ARBA00000085"/>
    </source>
</evidence>
<organism evidence="7 8">
    <name type="scientific">Haloquadratum walsbyi J07HQW1</name>
    <dbReference type="NCBI Taxonomy" id="1238424"/>
    <lineage>
        <taxon>Archaea</taxon>
        <taxon>Methanobacteriati</taxon>
        <taxon>Methanobacteriota</taxon>
        <taxon>Stenosarchaea group</taxon>
        <taxon>Halobacteria</taxon>
        <taxon>Halobacteriales</taxon>
        <taxon>Haloferacaceae</taxon>
        <taxon>Haloquadratum</taxon>
    </lineage>
</organism>
<dbReference type="Gene3D" id="3.30.565.10">
    <property type="entry name" value="Histidine kinase-like ATPase, C-terminal domain"/>
    <property type="match status" value="1"/>
</dbReference>
<dbReference type="InterPro" id="IPR050736">
    <property type="entry name" value="Sensor_HK_Regulatory"/>
</dbReference>
<evidence type="ECO:0000256" key="2">
    <source>
        <dbReference type="ARBA" id="ARBA00012438"/>
    </source>
</evidence>